<dbReference type="EMBL" id="JAWLKA010000012">
    <property type="protein sequence ID" value="MDV6283160.1"/>
    <property type="molecule type" value="Genomic_DNA"/>
</dbReference>
<organism evidence="2 3">
    <name type="scientific">Rhodococcus jostii</name>
    <dbReference type="NCBI Taxonomy" id="132919"/>
    <lineage>
        <taxon>Bacteria</taxon>
        <taxon>Bacillati</taxon>
        <taxon>Actinomycetota</taxon>
        <taxon>Actinomycetes</taxon>
        <taxon>Mycobacteriales</taxon>
        <taxon>Nocardiaceae</taxon>
        <taxon>Rhodococcus</taxon>
    </lineage>
</organism>
<protein>
    <submittedName>
        <fullName evidence="2">Uncharacterized protein</fullName>
    </submittedName>
</protein>
<gene>
    <name evidence="2" type="ORF">R3Q59_21900</name>
</gene>
<evidence type="ECO:0000313" key="2">
    <source>
        <dbReference type="EMBL" id="MDV6283160.1"/>
    </source>
</evidence>
<keyword evidence="3" id="KW-1185">Reference proteome</keyword>
<proteinExistence type="predicted"/>
<sequence length="75" mass="7604">MTLSSAASDEIGAPVVIDFSYSVYGSPGASLILVYRGRVDPLAESSDGLATFQGRQRGGVSTKPATSMAYGAASS</sequence>
<evidence type="ECO:0000256" key="1">
    <source>
        <dbReference type="SAM" id="MobiDB-lite"/>
    </source>
</evidence>
<name>A0ABU4CHY7_RHOJO</name>
<comment type="caution">
    <text evidence="2">The sequence shown here is derived from an EMBL/GenBank/DDBJ whole genome shotgun (WGS) entry which is preliminary data.</text>
</comment>
<dbReference type="Proteomes" id="UP001185737">
    <property type="component" value="Unassembled WGS sequence"/>
</dbReference>
<feature type="region of interest" description="Disordered" evidence="1">
    <location>
        <begin position="53"/>
        <end position="75"/>
    </location>
</feature>
<evidence type="ECO:0000313" key="3">
    <source>
        <dbReference type="Proteomes" id="UP001185737"/>
    </source>
</evidence>
<reference evidence="2 3" key="1">
    <citation type="submission" date="2023-10" db="EMBL/GenBank/DDBJ databases">
        <title>Development of a sustainable strategy for remediation of hydrocarbon-contaminated territories based on the waste exchange concept.</title>
        <authorList>
            <person name="Krivoruchko A."/>
        </authorList>
    </citation>
    <scope>NUCLEOTIDE SEQUENCE [LARGE SCALE GENOMIC DNA]</scope>
    <source>
        <strain evidence="2 3">IEGM 60</strain>
    </source>
</reference>
<dbReference type="RefSeq" id="WP_317569483.1">
    <property type="nucleotide sequence ID" value="NZ_JAWLKA010000012.1"/>
</dbReference>
<accession>A0ABU4CHY7</accession>